<dbReference type="STRING" id="1545044.SAMN05444276_10261"/>
<name>A0A1H2W7B3_9RHOB</name>
<dbReference type="Pfam" id="PF09900">
    <property type="entry name" value="DUF2127"/>
    <property type="match status" value="1"/>
</dbReference>
<sequence length="183" mass="19687">MSSPIAAPTDAARALVRHLPHDDGLLHRLFELSLGAKAVFAAIEAMAGAALIFVPNAALHRGMIWLTHAELIEDPSDPLVRRILAAASHIDAGSQQFYALYLLTHGLVKLAVVTLLARGVAFAYPLALAVFGGFVVYQMHRWQISGSPAMLALSALDAVVIALTWREWRLAGAGKLRHGSRRA</sequence>
<dbReference type="InterPro" id="IPR021125">
    <property type="entry name" value="DUF2127"/>
</dbReference>
<evidence type="ECO:0000256" key="1">
    <source>
        <dbReference type="SAM" id="Phobius"/>
    </source>
</evidence>
<gene>
    <name evidence="2" type="ORF">SAMN05444276_10261</name>
</gene>
<reference evidence="3" key="1">
    <citation type="submission" date="2016-10" db="EMBL/GenBank/DDBJ databases">
        <authorList>
            <person name="Varghese N."/>
            <person name="Submissions S."/>
        </authorList>
    </citation>
    <scope>NUCLEOTIDE SEQUENCE [LARGE SCALE GENOMIC DNA]</scope>
    <source>
        <strain evidence="3">DSM 29303</strain>
    </source>
</reference>
<dbReference type="Proteomes" id="UP000182944">
    <property type="component" value="Unassembled WGS sequence"/>
</dbReference>
<dbReference type="AlphaFoldDB" id="A0A1H2W7B3"/>
<dbReference type="RefSeq" id="WP_081969261.1">
    <property type="nucleotide sequence ID" value="NZ_JRKP01000154.1"/>
</dbReference>
<keyword evidence="1" id="KW-1133">Transmembrane helix</keyword>
<evidence type="ECO:0000313" key="2">
    <source>
        <dbReference type="EMBL" id="SDW76428.1"/>
    </source>
</evidence>
<evidence type="ECO:0000313" key="3">
    <source>
        <dbReference type="Proteomes" id="UP000182944"/>
    </source>
</evidence>
<feature type="transmembrane region" description="Helical" evidence="1">
    <location>
        <begin position="149"/>
        <end position="168"/>
    </location>
</feature>
<proteinExistence type="predicted"/>
<protein>
    <submittedName>
        <fullName evidence="2">Uncharacterized membrane protein</fullName>
    </submittedName>
</protein>
<keyword evidence="3" id="KW-1185">Reference proteome</keyword>
<dbReference type="OrthoDB" id="8393979at2"/>
<feature type="transmembrane region" description="Helical" evidence="1">
    <location>
        <begin position="34"/>
        <end position="54"/>
    </location>
</feature>
<keyword evidence="1" id="KW-0472">Membrane</keyword>
<keyword evidence="1" id="KW-0812">Transmembrane</keyword>
<accession>A0A1H2W7B3</accession>
<feature type="transmembrane region" description="Helical" evidence="1">
    <location>
        <begin position="115"/>
        <end position="137"/>
    </location>
</feature>
<dbReference type="EMBL" id="FNNA01000002">
    <property type="protein sequence ID" value="SDW76428.1"/>
    <property type="molecule type" value="Genomic_DNA"/>
</dbReference>
<organism evidence="2 3">
    <name type="scientific">Paracoccus sanguinis</name>
    <dbReference type="NCBI Taxonomy" id="1545044"/>
    <lineage>
        <taxon>Bacteria</taxon>
        <taxon>Pseudomonadati</taxon>
        <taxon>Pseudomonadota</taxon>
        <taxon>Alphaproteobacteria</taxon>
        <taxon>Rhodobacterales</taxon>
        <taxon>Paracoccaceae</taxon>
        <taxon>Paracoccus</taxon>
    </lineage>
</organism>